<evidence type="ECO:0000313" key="1">
    <source>
        <dbReference type="EMBL" id="RAV23013.1"/>
    </source>
</evidence>
<comment type="caution">
    <text evidence="1">The sequence shown here is derived from an EMBL/GenBank/DDBJ whole genome shotgun (WGS) entry which is preliminary data.</text>
</comment>
<organism evidence="1 2">
    <name type="scientific">Paenibacillus contaminans</name>
    <dbReference type="NCBI Taxonomy" id="450362"/>
    <lineage>
        <taxon>Bacteria</taxon>
        <taxon>Bacillati</taxon>
        <taxon>Bacillota</taxon>
        <taxon>Bacilli</taxon>
        <taxon>Bacillales</taxon>
        <taxon>Paenibacillaceae</taxon>
        <taxon>Paenibacillus</taxon>
    </lineage>
</organism>
<sequence length="226" mass="26465">MVNKLASMLLGMLFYRAPYLSFSSEEIEVFENIYAEAASSHSEIGYDCRFPKYRFLQYISETKPVILHGSNNKSILEFETRRQTLFNGQYVEAVFATKDGIWPVFYAVFDRSKLSGNFRNACLNVRNDKHTYYFFSLTPETKMKNPWQDGMVYLLPQESFENVSDSIVFFDEWVSKTPVKPIAKIAVTPQDFYFINKVSRHKATESIMATWFLYKLRTRVGKFTKK</sequence>
<evidence type="ECO:0000313" key="2">
    <source>
        <dbReference type="Proteomes" id="UP000250369"/>
    </source>
</evidence>
<name>A0A329MX59_9BACL</name>
<protein>
    <submittedName>
        <fullName evidence="1">Uncharacterized protein</fullName>
    </submittedName>
</protein>
<dbReference type="EMBL" id="QMFB01000001">
    <property type="protein sequence ID" value="RAV23013.1"/>
    <property type="molecule type" value="Genomic_DNA"/>
</dbReference>
<dbReference type="AlphaFoldDB" id="A0A329MX59"/>
<accession>A0A329MX59</accession>
<proteinExistence type="predicted"/>
<dbReference type="OrthoDB" id="3518779at2"/>
<keyword evidence="2" id="KW-1185">Reference proteome</keyword>
<gene>
    <name evidence="1" type="ORF">DQG23_02085</name>
</gene>
<dbReference type="Proteomes" id="UP000250369">
    <property type="component" value="Unassembled WGS sequence"/>
</dbReference>
<reference evidence="1 2" key="1">
    <citation type="journal article" date="2009" name="Int. J. Syst. Evol. Microbiol.">
        <title>Paenibacillus contaminans sp. nov., isolated from a contaminated laboratory plate.</title>
        <authorList>
            <person name="Chou J.H."/>
            <person name="Lee J.H."/>
            <person name="Lin M.C."/>
            <person name="Chang P.S."/>
            <person name="Arun A.B."/>
            <person name="Young C.C."/>
            <person name="Chen W.M."/>
        </authorList>
    </citation>
    <scope>NUCLEOTIDE SEQUENCE [LARGE SCALE GENOMIC DNA]</scope>
    <source>
        <strain evidence="1 2">CKOBP-6</strain>
    </source>
</reference>
<dbReference type="RefSeq" id="WP_113029122.1">
    <property type="nucleotide sequence ID" value="NZ_QMFB01000001.1"/>
</dbReference>